<organism evidence="3 4">
    <name type="scientific">Actinokineospora diospyrosa</name>
    <dbReference type="NCBI Taxonomy" id="103728"/>
    <lineage>
        <taxon>Bacteria</taxon>
        <taxon>Bacillati</taxon>
        <taxon>Actinomycetota</taxon>
        <taxon>Actinomycetes</taxon>
        <taxon>Pseudonocardiales</taxon>
        <taxon>Pseudonocardiaceae</taxon>
        <taxon>Actinokineospora</taxon>
    </lineage>
</organism>
<dbReference type="Pfam" id="PF12666">
    <property type="entry name" value="PrgI"/>
    <property type="match status" value="1"/>
</dbReference>
<accession>A0ABT1I5L7</accession>
<reference evidence="3 4" key="1">
    <citation type="submission" date="2022-06" db="EMBL/GenBank/DDBJ databases">
        <title>Genomic Encyclopedia of Archaeal and Bacterial Type Strains, Phase II (KMG-II): from individual species to whole genera.</title>
        <authorList>
            <person name="Goeker M."/>
        </authorList>
    </citation>
    <scope>NUCLEOTIDE SEQUENCE [LARGE SCALE GENOMIC DNA]</scope>
    <source>
        <strain evidence="3 4">DSM 44255</strain>
    </source>
</reference>
<keyword evidence="2" id="KW-0812">Transmembrane</keyword>
<gene>
    <name evidence="3" type="ORF">LV75_000407</name>
</gene>
<proteinExistence type="predicted"/>
<feature type="transmembrane region" description="Helical" evidence="2">
    <location>
        <begin position="46"/>
        <end position="68"/>
    </location>
</feature>
<sequence length="371" mass="39294">MSQVVRIPADVEMADKVLGPFTARQLLLLTVPGLLLYVVYGVTRSWLPLPIFLAFAIPVAGAAALLALGRRDGIGMDAFVLAAVRQRMSPSRRVAAPEGVRPAPEWVTATQGDDAAPAVSPAPLRLPAEAVTDTGVIDLGRDGLAVVAVCGSVNFSLRTGTEQEALVATFGRYLHSLTAPVQILIRAERLDLSGQIAELHERAGALPHPSLEAAAREHADYLAHLSATTDLLRRQILLVLREPLGALAQADTDGRSVLAVLGAQRRKRLAQQSEQDDAVRRAAETRLARRLAEAAELLTPAGITVTALDAGQATSVLSAALNPDSLLPPSSDLAGADEVITTAADSDWDDQAHDEFDTEIDAGRYGHDQAH</sequence>
<dbReference type="InterPro" id="IPR024414">
    <property type="entry name" value="Uncharacterised_PrgI"/>
</dbReference>
<comment type="caution">
    <text evidence="3">The sequence shown here is derived from an EMBL/GenBank/DDBJ whole genome shotgun (WGS) entry which is preliminary data.</text>
</comment>
<dbReference type="RefSeq" id="WP_253884839.1">
    <property type="nucleotide sequence ID" value="NZ_BAAAVB010000026.1"/>
</dbReference>
<name>A0ABT1I5L7_9PSEU</name>
<evidence type="ECO:0000313" key="3">
    <source>
        <dbReference type="EMBL" id="MCP2267925.1"/>
    </source>
</evidence>
<evidence type="ECO:0000256" key="1">
    <source>
        <dbReference type="SAM" id="MobiDB-lite"/>
    </source>
</evidence>
<keyword evidence="2" id="KW-0472">Membrane</keyword>
<dbReference type="EMBL" id="JAMTCO010000001">
    <property type="protein sequence ID" value="MCP2267925.1"/>
    <property type="molecule type" value="Genomic_DNA"/>
</dbReference>
<evidence type="ECO:0000256" key="2">
    <source>
        <dbReference type="SAM" id="Phobius"/>
    </source>
</evidence>
<evidence type="ECO:0000313" key="4">
    <source>
        <dbReference type="Proteomes" id="UP001205185"/>
    </source>
</evidence>
<feature type="compositionally biased region" description="Basic and acidic residues" evidence="1">
    <location>
        <begin position="350"/>
        <end position="371"/>
    </location>
</feature>
<protein>
    <submittedName>
        <fullName evidence="3">PrgI family protein</fullName>
    </submittedName>
</protein>
<feature type="transmembrane region" description="Helical" evidence="2">
    <location>
        <begin position="21"/>
        <end position="40"/>
    </location>
</feature>
<keyword evidence="2" id="KW-1133">Transmembrane helix</keyword>
<feature type="region of interest" description="Disordered" evidence="1">
    <location>
        <begin position="344"/>
        <end position="371"/>
    </location>
</feature>
<keyword evidence="4" id="KW-1185">Reference proteome</keyword>
<dbReference type="Proteomes" id="UP001205185">
    <property type="component" value="Unassembled WGS sequence"/>
</dbReference>